<feature type="region of interest" description="Disordered" evidence="1">
    <location>
        <begin position="1"/>
        <end position="21"/>
    </location>
</feature>
<dbReference type="EMBL" id="JDVG02000527">
    <property type="protein sequence ID" value="KFB71554.1"/>
    <property type="molecule type" value="Genomic_DNA"/>
</dbReference>
<reference evidence="2 3" key="1">
    <citation type="submission" date="2014-02" db="EMBL/GenBank/DDBJ databases">
        <title>Expanding our view of genomic diversity in Candidatus Accumulibacter clades.</title>
        <authorList>
            <person name="Skennerton C.T."/>
            <person name="Barr J.J."/>
            <person name="Slater F.R."/>
            <person name="Bond P.L."/>
            <person name="Tyson G.W."/>
        </authorList>
    </citation>
    <scope>NUCLEOTIDE SEQUENCE [LARGE SCALE GENOMIC DNA]</scope>
    <source>
        <strain evidence="3">BA-91</strain>
    </source>
</reference>
<proteinExistence type="predicted"/>
<organism evidence="2 3">
    <name type="scientific">Candidatus Accumulibacter phosphatis</name>
    <dbReference type="NCBI Taxonomy" id="327160"/>
    <lineage>
        <taxon>Bacteria</taxon>
        <taxon>Pseudomonadati</taxon>
        <taxon>Pseudomonadota</taxon>
        <taxon>Betaproteobacteria</taxon>
        <taxon>Candidatus Accumulibacter</taxon>
    </lineage>
</organism>
<dbReference type="Proteomes" id="UP000020077">
    <property type="component" value="Unassembled WGS sequence"/>
</dbReference>
<evidence type="ECO:0000256" key="1">
    <source>
        <dbReference type="SAM" id="MobiDB-lite"/>
    </source>
</evidence>
<accession>A0A080M337</accession>
<evidence type="ECO:0000313" key="2">
    <source>
        <dbReference type="EMBL" id="KFB71554.1"/>
    </source>
</evidence>
<feature type="compositionally biased region" description="Basic and acidic residues" evidence="1">
    <location>
        <begin position="10"/>
        <end position="21"/>
    </location>
</feature>
<name>A0A080M337_9PROT</name>
<gene>
    <name evidence="2" type="ORF">AW09_003306</name>
</gene>
<dbReference type="AlphaFoldDB" id="A0A080M337"/>
<protein>
    <submittedName>
        <fullName evidence="2">Uncharacterized protein</fullName>
    </submittedName>
</protein>
<sequence>MAEQTDQADAPDHVSLPDEIKRREDHLAAMAAAKAQIAARAEERYQREKAERV</sequence>
<evidence type="ECO:0000313" key="3">
    <source>
        <dbReference type="Proteomes" id="UP000020077"/>
    </source>
</evidence>
<comment type="caution">
    <text evidence="2">The sequence shown here is derived from an EMBL/GenBank/DDBJ whole genome shotgun (WGS) entry which is preliminary data.</text>
</comment>